<keyword evidence="2" id="KW-1185">Reference proteome</keyword>
<gene>
    <name evidence="1" type="ORF">PACLA_8A072278</name>
</gene>
<proteinExistence type="predicted"/>
<accession>A0A7D9IMG1</accession>
<sequence length="153" mass="17486">MTDGVSGDGIFPIMTVRVNDIMCQALIDSGAGSSYASAKLIDTLKIKPCEIKRQRINMLMTTQTARMEFYDAKISSIDGKYKMNVNLTKVDKTELLSINNPDYKRLIEQYQHLESVKIYDDDTKPQLPVHLVLGNSEYVRNKNQHEASRWKQL</sequence>
<comment type="caution">
    <text evidence="1">The sequence shown here is derived from an EMBL/GenBank/DDBJ whole genome shotgun (WGS) entry which is preliminary data.</text>
</comment>
<evidence type="ECO:0000313" key="2">
    <source>
        <dbReference type="Proteomes" id="UP001152795"/>
    </source>
</evidence>
<dbReference type="Gene3D" id="2.40.70.10">
    <property type="entry name" value="Acid Proteases"/>
    <property type="match status" value="1"/>
</dbReference>
<evidence type="ECO:0000313" key="1">
    <source>
        <dbReference type="EMBL" id="CAB4012174.1"/>
    </source>
</evidence>
<dbReference type="EMBL" id="CACRXK020007411">
    <property type="protein sequence ID" value="CAB4012174.1"/>
    <property type="molecule type" value="Genomic_DNA"/>
</dbReference>
<name>A0A7D9IMG1_PARCT</name>
<dbReference type="Proteomes" id="UP001152795">
    <property type="component" value="Unassembled WGS sequence"/>
</dbReference>
<protein>
    <submittedName>
        <fullName evidence="1">Uncharacterized protein</fullName>
    </submittedName>
</protein>
<dbReference type="SUPFAM" id="SSF50630">
    <property type="entry name" value="Acid proteases"/>
    <property type="match status" value="1"/>
</dbReference>
<reference evidence="1" key="1">
    <citation type="submission" date="2020-04" db="EMBL/GenBank/DDBJ databases">
        <authorList>
            <person name="Alioto T."/>
            <person name="Alioto T."/>
            <person name="Gomez Garrido J."/>
        </authorList>
    </citation>
    <scope>NUCLEOTIDE SEQUENCE</scope>
    <source>
        <strain evidence="1">A484AB</strain>
    </source>
</reference>
<organism evidence="1 2">
    <name type="scientific">Paramuricea clavata</name>
    <name type="common">Red gorgonian</name>
    <name type="synonym">Violescent sea-whip</name>
    <dbReference type="NCBI Taxonomy" id="317549"/>
    <lineage>
        <taxon>Eukaryota</taxon>
        <taxon>Metazoa</taxon>
        <taxon>Cnidaria</taxon>
        <taxon>Anthozoa</taxon>
        <taxon>Octocorallia</taxon>
        <taxon>Malacalcyonacea</taxon>
        <taxon>Plexauridae</taxon>
        <taxon>Paramuricea</taxon>
    </lineage>
</organism>
<dbReference type="InterPro" id="IPR021109">
    <property type="entry name" value="Peptidase_aspartic_dom_sf"/>
</dbReference>
<dbReference type="OrthoDB" id="5984638at2759"/>
<dbReference type="AlphaFoldDB" id="A0A7D9IMG1"/>